<evidence type="ECO:0000313" key="4">
    <source>
        <dbReference type="EMBL" id="MDG4476771.1"/>
    </source>
</evidence>
<dbReference type="SUPFAM" id="SSF52172">
    <property type="entry name" value="CheY-like"/>
    <property type="match status" value="1"/>
</dbReference>
<dbReference type="Gene3D" id="3.40.50.2300">
    <property type="match status" value="1"/>
</dbReference>
<evidence type="ECO:0000313" key="5">
    <source>
        <dbReference type="Proteomes" id="UP001154240"/>
    </source>
</evidence>
<dbReference type="SMART" id="SM00448">
    <property type="entry name" value="REC"/>
    <property type="match status" value="1"/>
</dbReference>
<dbReference type="PANTHER" id="PTHR44591:SF19">
    <property type="entry name" value="TWO-COMPONENT RESPONSE REGULATOR-RELATED"/>
    <property type="match status" value="1"/>
</dbReference>
<evidence type="ECO:0000256" key="2">
    <source>
        <dbReference type="PROSITE-ProRule" id="PRU00169"/>
    </source>
</evidence>
<reference evidence="4" key="2">
    <citation type="submission" date="2022-10" db="EMBL/GenBank/DDBJ databases">
        <authorList>
            <person name="Aronson H.S."/>
        </authorList>
    </citation>
    <scope>NUCLEOTIDE SEQUENCE</scope>
    <source>
        <strain evidence="4">RS19-109</strain>
    </source>
</reference>
<keyword evidence="1 2" id="KW-0597">Phosphoprotein</keyword>
<sequence length="220" mass="25089">MNRPRLLFIDDEEINRSNFLETFGDEYEILLAGSGEEALEIMAREGTLALILSDQRMPGISGAEVLAQARELAPKAERIMITGYSEPEDMMAAINQGQVYRYILKPWTSGELRIAIIQAVERHQLKEENLVLLLALEKKNVELEELVRARTLELKNLQGLLPICSYCRKIRDDKNAWHGLEDYLHQHSDILFTHGICPHCYDKVVAENMLLLGELKSKGE</sequence>
<dbReference type="RefSeq" id="WP_307633736.1">
    <property type="nucleotide sequence ID" value="NZ_JAPHEH010000001.1"/>
</dbReference>
<proteinExistence type="predicted"/>
<comment type="caution">
    <text evidence="4">The sequence shown here is derived from an EMBL/GenBank/DDBJ whole genome shotgun (WGS) entry which is preliminary data.</text>
</comment>
<dbReference type="InterPro" id="IPR001789">
    <property type="entry name" value="Sig_transdc_resp-reg_receiver"/>
</dbReference>
<dbReference type="EMBL" id="JAPHEH010000001">
    <property type="protein sequence ID" value="MDG4476771.1"/>
    <property type="molecule type" value="Genomic_DNA"/>
</dbReference>
<dbReference type="Proteomes" id="UP001154240">
    <property type="component" value="Unassembled WGS sequence"/>
</dbReference>
<feature type="modified residue" description="4-aspartylphosphate" evidence="2">
    <location>
        <position position="54"/>
    </location>
</feature>
<organism evidence="4 5">
    <name type="scientific">Thiovibrio frasassiensis</name>
    <dbReference type="NCBI Taxonomy" id="2984131"/>
    <lineage>
        <taxon>Bacteria</taxon>
        <taxon>Pseudomonadati</taxon>
        <taxon>Thermodesulfobacteriota</taxon>
        <taxon>Desulfobulbia</taxon>
        <taxon>Desulfobulbales</taxon>
        <taxon>Thiovibrionaceae</taxon>
        <taxon>Thiovibrio</taxon>
    </lineage>
</organism>
<reference evidence="4" key="1">
    <citation type="journal article" date="2022" name="bioRxiv">
        <title>Thiovibrio frasassiensisgen. nov., sp. nov., an autotrophic, elemental sulfur disproportionating bacterium isolated from sulfidic karst sediment, and proposal of Thiovibrionaceae fam. nov.</title>
        <authorList>
            <person name="Aronson H."/>
            <person name="Thomas C."/>
            <person name="Bhattacharyya M."/>
            <person name="Eckstein S."/>
            <person name="Jensen S."/>
            <person name="Barco R."/>
            <person name="Macalady J."/>
            <person name="Amend J."/>
        </authorList>
    </citation>
    <scope>NUCLEOTIDE SEQUENCE</scope>
    <source>
        <strain evidence="4">RS19-109</strain>
    </source>
</reference>
<evidence type="ECO:0000259" key="3">
    <source>
        <dbReference type="PROSITE" id="PS50110"/>
    </source>
</evidence>
<dbReference type="Pfam" id="PF00072">
    <property type="entry name" value="Response_reg"/>
    <property type="match status" value="1"/>
</dbReference>
<dbReference type="PANTHER" id="PTHR44591">
    <property type="entry name" value="STRESS RESPONSE REGULATOR PROTEIN 1"/>
    <property type="match status" value="1"/>
</dbReference>
<dbReference type="PROSITE" id="PS50110">
    <property type="entry name" value="RESPONSE_REGULATORY"/>
    <property type="match status" value="1"/>
</dbReference>
<keyword evidence="5" id="KW-1185">Reference proteome</keyword>
<dbReference type="InterPro" id="IPR050595">
    <property type="entry name" value="Bact_response_regulator"/>
</dbReference>
<name>A0A9X4MI51_9BACT</name>
<gene>
    <name evidence="4" type="ORF">OLX77_11460</name>
</gene>
<accession>A0A9X4MI51</accession>
<protein>
    <submittedName>
        <fullName evidence="4">Response regulator</fullName>
    </submittedName>
</protein>
<feature type="domain" description="Response regulatory" evidence="3">
    <location>
        <begin position="5"/>
        <end position="120"/>
    </location>
</feature>
<dbReference type="AlphaFoldDB" id="A0A9X4MI51"/>
<dbReference type="InterPro" id="IPR011006">
    <property type="entry name" value="CheY-like_superfamily"/>
</dbReference>
<evidence type="ECO:0000256" key="1">
    <source>
        <dbReference type="ARBA" id="ARBA00022553"/>
    </source>
</evidence>
<dbReference type="GO" id="GO:0000160">
    <property type="term" value="P:phosphorelay signal transduction system"/>
    <property type="evidence" value="ECO:0007669"/>
    <property type="project" value="InterPro"/>
</dbReference>
<dbReference type="CDD" id="cd17569">
    <property type="entry name" value="REC_HupR-like"/>
    <property type="match status" value="1"/>
</dbReference>